<organism evidence="2 3">
    <name type="scientific">Desulfobotulus pelophilus</name>
    <dbReference type="NCBI Taxonomy" id="2823377"/>
    <lineage>
        <taxon>Bacteria</taxon>
        <taxon>Pseudomonadati</taxon>
        <taxon>Thermodesulfobacteriota</taxon>
        <taxon>Desulfobacteria</taxon>
        <taxon>Desulfobacterales</taxon>
        <taxon>Desulfobacteraceae</taxon>
        <taxon>Desulfobotulus</taxon>
    </lineage>
</organism>
<dbReference type="RefSeq" id="WP_265424197.1">
    <property type="nucleotide sequence ID" value="NZ_JAPFPW010000004.1"/>
</dbReference>
<reference evidence="2 3" key="1">
    <citation type="submission" date="2022-11" db="EMBL/GenBank/DDBJ databases">
        <title>Desulfobotulus tamanensis H1 sp. nov. - anaerobic, alkaliphilic, sulphate reducing bacterium isolated from terrestrial mud volcano.</title>
        <authorList>
            <person name="Frolova A."/>
            <person name="Merkel A.Y."/>
            <person name="Slobodkin A.I."/>
        </authorList>
    </citation>
    <scope>NUCLEOTIDE SEQUENCE [LARGE SCALE GENOMIC DNA]</scope>
    <source>
        <strain evidence="2 3">H1</strain>
    </source>
</reference>
<accession>A0ABT3N793</accession>
<protein>
    <recommendedName>
        <fullName evidence="4">TIGR03016 family PEP-CTERM system-associated outer membrane protein</fullName>
    </recommendedName>
</protein>
<sequence length="533" mass="60170">MGPISVMVMLIGSFCFLPAWAAMEKEPSSDWHISGSSETGFQWRDSNDPDADHSSGSYFFQEISLSAVREKMDGSRGFRFRGRSTNDSQIDDEDFRLLYINGFARKGEAHIEIGDVAAAYNPMVLSASVKGAKLEYGRHREYGWRLSSIAGVDKDHWDDLYGSKDPDPVDRYLAGLETRLMLGGGQEIAFSASGVRDSLNADAIPLDPKKETVPVKALTTGVQWDWRFNNYLRTRGEGAFSRSSEDTRETGKLRESGAVRIRLLTVPVPQTLNVNLLYERIEPDFISPAGSAVRDRERLESDTSLTISPALKARFLFQTYHDNLNRELSETFEVNDGTLDLHWQPGWMSQGKILLSTRHKQSRGRGRDQDLRMGEIRNEYKTESGWKYGLGWTVTDIKAGSDRSKEQQIHTLMGLYGLDRELANDHVWRSTLRLDANFMDKEEGGETALGGRLDLGYEAGKHWSAGLGASTRRVYVDHAEDSEYRSYELRGHYHPGGNRARAIRFSAGMREFENKKGLPVREHVTKVAYHMGF</sequence>
<name>A0ABT3N793_9BACT</name>
<evidence type="ECO:0000313" key="3">
    <source>
        <dbReference type="Proteomes" id="UP001209681"/>
    </source>
</evidence>
<dbReference type="EMBL" id="JAPFPW010000004">
    <property type="protein sequence ID" value="MCW7753327.1"/>
    <property type="molecule type" value="Genomic_DNA"/>
</dbReference>
<evidence type="ECO:0008006" key="4">
    <source>
        <dbReference type="Google" id="ProtNLM"/>
    </source>
</evidence>
<evidence type="ECO:0000256" key="1">
    <source>
        <dbReference type="SAM" id="SignalP"/>
    </source>
</evidence>
<keyword evidence="3" id="KW-1185">Reference proteome</keyword>
<feature type="signal peptide" evidence="1">
    <location>
        <begin position="1"/>
        <end position="21"/>
    </location>
</feature>
<feature type="chain" id="PRO_5046350180" description="TIGR03016 family PEP-CTERM system-associated outer membrane protein" evidence="1">
    <location>
        <begin position="22"/>
        <end position="533"/>
    </location>
</feature>
<comment type="caution">
    <text evidence="2">The sequence shown here is derived from an EMBL/GenBank/DDBJ whole genome shotgun (WGS) entry which is preliminary data.</text>
</comment>
<proteinExistence type="predicted"/>
<keyword evidence="1" id="KW-0732">Signal</keyword>
<dbReference type="Proteomes" id="UP001209681">
    <property type="component" value="Unassembled WGS sequence"/>
</dbReference>
<evidence type="ECO:0000313" key="2">
    <source>
        <dbReference type="EMBL" id="MCW7753327.1"/>
    </source>
</evidence>
<gene>
    <name evidence="2" type="ORF">OOT00_04920</name>
</gene>